<feature type="transmembrane region" description="Helical" evidence="1">
    <location>
        <begin position="136"/>
        <end position="161"/>
    </location>
</feature>
<reference evidence="2 4" key="1">
    <citation type="journal article" date="2017" name="Nature">
        <title>The sunflower genome provides insights into oil metabolism, flowering and Asterid evolution.</title>
        <authorList>
            <person name="Badouin H."/>
            <person name="Gouzy J."/>
            <person name="Grassa C.J."/>
            <person name="Murat F."/>
            <person name="Staton S.E."/>
            <person name="Cottret L."/>
            <person name="Lelandais-Briere C."/>
            <person name="Owens G.L."/>
            <person name="Carrere S."/>
            <person name="Mayjonade B."/>
            <person name="Legrand L."/>
            <person name="Gill N."/>
            <person name="Kane N.C."/>
            <person name="Bowers J.E."/>
            <person name="Hubner S."/>
            <person name="Bellec A."/>
            <person name="Berard A."/>
            <person name="Berges H."/>
            <person name="Blanchet N."/>
            <person name="Boniface M.C."/>
            <person name="Brunel D."/>
            <person name="Catrice O."/>
            <person name="Chaidir N."/>
            <person name="Claudel C."/>
            <person name="Donnadieu C."/>
            <person name="Faraut T."/>
            <person name="Fievet G."/>
            <person name="Helmstetter N."/>
            <person name="King M."/>
            <person name="Knapp S.J."/>
            <person name="Lai Z."/>
            <person name="Le Paslier M.C."/>
            <person name="Lippi Y."/>
            <person name="Lorenzon L."/>
            <person name="Mandel J.R."/>
            <person name="Marage G."/>
            <person name="Marchand G."/>
            <person name="Marquand E."/>
            <person name="Bret-Mestries E."/>
            <person name="Morien E."/>
            <person name="Nambeesan S."/>
            <person name="Nguyen T."/>
            <person name="Pegot-Espagnet P."/>
            <person name="Pouilly N."/>
            <person name="Raftis F."/>
            <person name="Sallet E."/>
            <person name="Schiex T."/>
            <person name="Thomas J."/>
            <person name="Vandecasteele C."/>
            <person name="Vares D."/>
            <person name="Vear F."/>
            <person name="Vautrin S."/>
            <person name="Crespi M."/>
            <person name="Mangin B."/>
            <person name="Burke J.M."/>
            <person name="Salse J."/>
            <person name="Munos S."/>
            <person name="Vincourt P."/>
            <person name="Rieseberg L.H."/>
            <person name="Langlade N.B."/>
        </authorList>
    </citation>
    <scope>NUCLEOTIDE SEQUENCE [LARGE SCALE GENOMIC DNA]</scope>
    <source>
        <strain evidence="4">cv. SF193</strain>
        <tissue evidence="2">Leaves</tissue>
    </source>
</reference>
<reference evidence="3" key="2">
    <citation type="submission" date="2017-02" db="EMBL/GenBank/DDBJ databases">
        <title>Sunflower complete genome.</title>
        <authorList>
            <person name="Langlade N."/>
            <person name="Munos S."/>
        </authorList>
    </citation>
    <scope>NUCLEOTIDE SEQUENCE [LARGE SCALE GENOMIC DNA]</scope>
    <source>
        <tissue evidence="3">Leaves</tissue>
    </source>
</reference>
<accession>A0A251UW92</accession>
<evidence type="ECO:0000256" key="1">
    <source>
        <dbReference type="SAM" id="Phobius"/>
    </source>
</evidence>
<feature type="transmembrane region" description="Helical" evidence="1">
    <location>
        <begin position="90"/>
        <end position="115"/>
    </location>
</feature>
<organism evidence="3 4">
    <name type="scientific">Helianthus annuus</name>
    <name type="common">Common sunflower</name>
    <dbReference type="NCBI Taxonomy" id="4232"/>
    <lineage>
        <taxon>Eukaryota</taxon>
        <taxon>Viridiplantae</taxon>
        <taxon>Streptophyta</taxon>
        <taxon>Embryophyta</taxon>
        <taxon>Tracheophyta</taxon>
        <taxon>Spermatophyta</taxon>
        <taxon>Magnoliopsida</taxon>
        <taxon>eudicotyledons</taxon>
        <taxon>Gunneridae</taxon>
        <taxon>Pentapetalae</taxon>
        <taxon>asterids</taxon>
        <taxon>campanulids</taxon>
        <taxon>Asterales</taxon>
        <taxon>Asteraceae</taxon>
        <taxon>Asteroideae</taxon>
        <taxon>Heliantheae alliance</taxon>
        <taxon>Heliantheae</taxon>
        <taxon>Helianthus</taxon>
    </lineage>
</organism>
<feature type="transmembrane region" description="Helical" evidence="1">
    <location>
        <begin position="258"/>
        <end position="290"/>
    </location>
</feature>
<dbReference type="EMBL" id="CM007894">
    <property type="protein sequence ID" value="OTG26601.1"/>
    <property type="molecule type" value="Genomic_DNA"/>
</dbReference>
<dbReference type="OrthoDB" id="1908649at2759"/>
<keyword evidence="4" id="KW-1185">Reference proteome</keyword>
<keyword evidence="1" id="KW-0812">Transmembrane</keyword>
<dbReference type="GO" id="GO:0016020">
    <property type="term" value="C:membrane"/>
    <property type="evidence" value="ECO:0000318"/>
    <property type="project" value="GO_Central"/>
</dbReference>
<dbReference type="EMBL" id="MNCJ02000320">
    <property type="protein sequence ID" value="KAF5807578.1"/>
    <property type="molecule type" value="Genomic_DNA"/>
</dbReference>
<name>A0A251UW92_HELAN</name>
<gene>
    <name evidence="3" type="ORF">HannXRQ_Chr05g0160431</name>
    <name evidence="2" type="ORF">HanXRQr2_Chr05g0235241</name>
</gene>
<keyword evidence="1" id="KW-1133">Transmembrane helix</keyword>
<dbReference type="PANTHER" id="PTHR33133">
    <property type="entry name" value="OS08G0107100 PROTEIN-RELATED"/>
    <property type="match status" value="1"/>
</dbReference>
<keyword evidence="1" id="KW-0472">Membrane</keyword>
<evidence type="ECO:0000313" key="2">
    <source>
        <dbReference type="EMBL" id="KAF5807578.1"/>
    </source>
</evidence>
<evidence type="ECO:0000313" key="3">
    <source>
        <dbReference type="EMBL" id="OTG26601.1"/>
    </source>
</evidence>
<proteinExistence type="predicted"/>
<sequence length="338" mass="38806">MNTPEEQMKDVGFFGIFNHTFKAIISRRKLFTQITLTLILPLTLIFLAHYQISNHFFSRLENSYIITYGYDTRYRSITVTDWLHYWLFKILYFTILLIFSLLSTAAVVFTVASAYADRDVTFRRLIKIVPNIWKKLFITFVFIYFTLFIYNVLTGFVLFIFRSIFGYTVFGSVIMLLILLVYVLVFLYLSVVWQLASVVTVLENVNGYTAMQKGKQLANGKKAVGMGIAFVLYGLLLGLVLVYELFVEYGDDVAGLLMIWRVLIGVLCGVLFMKLFLVFIVAQTVLYLVCKSYHREVVDKVCLSTFLSGYVGETVVYPKPGEEIQLGRAQPQTPAQMV</sequence>
<dbReference type="InParanoid" id="A0A251UW92"/>
<evidence type="ECO:0000313" key="4">
    <source>
        <dbReference type="Proteomes" id="UP000215914"/>
    </source>
</evidence>
<dbReference type="AlphaFoldDB" id="A0A251UW92"/>
<dbReference type="Gramene" id="mRNA:HanXRQr2_Chr05g0235241">
    <property type="protein sequence ID" value="CDS:HanXRQr2_Chr05g0235241.1"/>
    <property type="gene ID" value="HanXRQr2_Chr05g0235241"/>
</dbReference>
<reference evidence="2" key="3">
    <citation type="submission" date="2020-06" db="EMBL/GenBank/DDBJ databases">
        <title>Helianthus annuus Genome sequencing and assembly Release 2.</title>
        <authorList>
            <person name="Gouzy J."/>
            <person name="Langlade N."/>
            <person name="Munos S."/>
        </authorList>
    </citation>
    <scope>NUCLEOTIDE SEQUENCE</scope>
    <source>
        <tissue evidence="2">Leaves</tissue>
    </source>
</reference>
<protein>
    <submittedName>
        <fullName evidence="3">Uncharacterized protein</fullName>
    </submittedName>
</protein>
<dbReference type="Proteomes" id="UP000215914">
    <property type="component" value="Chromosome 5"/>
</dbReference>
<dbReference type="OMA" id="LLMIWRV"/>
<feature type="transmembrane region" description="Helical" evidence="1">
    <location>
        <begin position="30"/>
        <end position="52"/>
    </location>
</feature>
<feature type="transmembrane region" description="Helical" evidence="1">
    <location>
        <begin position="173"/>
        <end position="202"/>
    </location>
</feature>
<dbReference type="PANTHER" id="PTHR33133:SF46">
    <property type="entry name" value="POLYADENYLATE-BINDING PROTEIN 1-B-BINDING PROTEIN"/>
    <property type="match status" value="1"/>
</dbReference>
<feature type="transmembrane region" description="Helical" evidence="1">
    <location>
        <begin position="223"/>
        <end position="246"/>
    </location>
</feature>